<proteinExistence type="inferred from homology"/>
<evidence type="ECO:0000256" key="1">
    <source>
        <dbReference type="ARBA" id="ARBA00004651"/>
    </source>
</evidence>
<dbReference type="InterPro" id="IPR035906">
    <property type="entry name" value="MetI-like_sf"/>
</dbReference>
<evidence type="ECO:0000256" key="6">
    <source>
        <dbReference type="ARBA" id="ARBA00022927"/>
    </source>
</evidence>
<keyword evidence="5" id="KW-0571">Peptide transport</keyword>
<evidence type="ECO:0000259" key="10">
    <source>
        <dbReference type="PROSITE" id="PS50928"/>
    </source>
</evidence>
<protein>
    <submittedName>
        <fullName evidence="11">ABC transporter permease</fullName>
    </submittedName>
</protein>
<gene>
    <name evidence="11" type="ORF">FM996_14530</name>
</gene>
<dbReference type="InterPro" id="IPR000515">
    <property type="entry name" value="MetI-like"/>
</dbReference>
<keyword evidence="3" id="KW-1003">Cell membrane</keyword>
<evidence type="ECO:0000256" key="8">
    <source>
        <dbReference type="ARBA" id="ARBA00023136"/>
    </source>
</evidence>
<evidence type="ECO:0000256" key="3">
    <source>
        <dbReference type="ARBA" id="ARBA00022475"/>
    </source>
</evidence>
<comment type="similarity">
    <text evidence="9">Belongs to the binding-protein-dependent transport system permease family.</text>
</comment>
<dbReference type="GO" id="GO:0015833">
    <property type="term" value="P:peptide transport"/>
    <property type="evidence" value="ECO:0007669"/>
    <property type="project" value="UniProtKB-KW"/>
</dbReference>
<dbReference type="AlphaFoldDB" id="A0A549SNK1"/>
<dbReference type="InterPro" id="IPR050366">
    <property type="entry name" value="BP-dependent_transpt_permease"/>
</dbReference>
<dbReference type="Proteomes" id="UP000316781">
    <property type="component" value="Unassembled WGS sequence"/>
</dbReference>
<evidence type="ECO:0000313" key="11">
    <source>
        <dbReference type="EMBL" id="TRL31213.1"/>
    </source>
</evidence>
<evidence type="ECO:0000256" key="5">
    <source>
        <dbReference type="ARBA" id="ARBA00022856"/>
    </source>
</evidence>
<dbReference type="GO" id="GO:0015031">
    <property type="term" value="P:protein transport"/>
    <property type="evidence" value="ECO:0007669"/>
    <property type="project" value="UniProtKB-KW"/>
</dbReference>
<evidence type="ECO:0000313" key="12">
    <source>
        <dbReference type="Proteomes" id="UP000316781"/>
    </source>
</evidence>
<name>A0A549SNK1_METSR</name>
<evidence type="ECO:0000256" key="4">
    <source>
        <dbReference type="ARBA" id="ARBA00022692"/>
    </source>
</evidence>
<dbReference type="GO" id="GO:0055085">
    <property type="term" value="P:transmembrane transport"/>
    <property type="evidence" value="ECO:0007669"/>
    <property type="project" value="InterPro"/>
</dbReference>
<dbReference type="PROSITE" id="PS50928">
    <property type="entry name" value="ABC_TM1"/>
    <property type="match status" value="1"/>
</dbReference>
<organism evidence="11 12">
    <name type="scientific">Methylosinus sporium</name>
    <dbReference type="NCBI Taxonomy" id="428"/>
    <lineage>
        <taxon>Bacteria</taxon>
        <taxon>Pseudomonadati</taxon>
        <taxon>Pseudomonadota</taxon>
        <taxon>Alphaproteobacteria</taxon>
        <taxon>Hyphomicrobiales</taxon>
        <taxon>Methylocystaceae</taxon>
        <taxon>Methylosinus</taxon>
    </lineage>
</organism>
<keyword evidence="6" id="KW-0653">Protein transport</keyword>
<feature type="transmembrane region" description="Helical" evidence="9">
    <location>
        <begin position="102"/>
        <end position="127"/>
    </location>
</feature>
<dbReference type="PANTHER" id="PTHR43386">
    <property type="entry name" value="OLIGOPEPTIDE TRANSPORT SYSTEM PERMEASE PROTEIN APPC"/>
    <property type="match status" value="1"/>
</dbReference>
<evidence type="ECO:0000256" key="2">
    <source>
        <dbReference type="ARBA" id="ARBA00022448"/>
    </source>
</evidence>
<dbReference type="Pfam" id="PF00528">
    <property type="entry name" value="BPD_transp_1"/>
    <property type="match status" value="1"/>
</dbReference>
<dbReference type="GO" id="GO:0005886">
    <property type="term" value="C:plasma membrane"/>
    <property type="evidence" value="ECO:0007669"/>
    <property type="project" value="UniProtKB-SubCell"/>
</dbReference>
<dbReference type="PANTHER" id="PTHR43386:SF1">
    <property type="entry name" value="D,D-DIPEPTIDE TRANSPORT SYSTEM PERMEASE PROTEIN DDPC-RELATED"/>
    <property type="match status" value="1"/>
</dbReference>
<evidence type="ECO:0000256" key="7">
    <source>
        <dbReference type="ARBA" id="ARBA00022989"/>
    </source>
</evidence>
<dbReference type="CDD" id="cd06261">
    <property type="entry name" value="TM_PBP2"/>
    <property type="match status" value="1"/>
</dbReference>
<dbReference type="SUPFAM" id="SSF161098">
    <property type="entry name" value="MetI-like"/>
    <property type="match status" value="1"/>
</dbReference>
<feature type="transmembrane region" description="Helical" evidence="9">
    <location>
        <begin position="260"/>
        <end position="287"/>
    </location>
</feature>
<dbReference type="EMBL" id="VJMF01000059">
    <property type="protein sequence ID" value="TRL31213.1"/>
    <property type="molecule type" value="Genomic_DNA"/>
</dbReference>
<keyword evidence="2 9" id="KW-0813">Transport</keyword>
<keyword evidence="7 9" id="KW-1133">Transmembrane helix</keyword>
<reference evidence="11 12" key="1">
    <citation type="submission" date="2019-07" db="EMBL/GenBank/DDBJ databases">
        <title>Ln-dependent methylotrophs.</title>
        <authorList>
            <person name="Tani A."/>
        </authorList>
    </citation>
    <scope>NUCLEOTIDE SEQUENCE [LARGE SCALE GENOMIC DNA]</scope>
    <source>
        <strain evidence="11 12">SM89A</strain>
    </source>
</reference>
<keyword evidence="4 9" id="KW-0812">Transmembrane</keyword>
<dbReference type="Gene3D" id="1.10.3720.10">
    <property type="entry name" value="MetI-like"/>
    <property type="match status" value="1"/>
</dbReference>
<sequence>MLNRTVGTREARESIAIAKDETSASTRERRNPPWSVAVALPALVIAVIALCALAPDWLSPYDPTDFDTDAILRPPSLAHWMGTDHFGRDVLSLVIHGARRSVLMGALAALLGAALGGAIGLVCGYFGGALDLVAMRFVDLWLSAPPILLAILIATALGPGFWSIILAVGGVGAPRYARLMRAQSLAVARRPFIEAARAIGVGDGAILLRHVLPHAFSALLVMATFGVADSILTGAALGFIGLDVVDDRPDWGFLTHQGRGYITVAWWFAAFPGFAVTALVMSVNLLGDALRDRLDPRLEAREPR</sequence>
<feature type="transmembrane region" description="Helical" evidence="9">
    <location>
        <begin position="216"/>
        <end position="240"/>
    </location>
</feature>
<feature type="transmembrane region" description="Helical" evidence="9">
    <location>
        <begin position="147"/>
        <end position="171"/>
    </location>
</feature>
<evidence type="ECO:0000256" key="9">
    <source>
        <dbReference type="RuleBase" id="RU363032"/>
    </source>
</evidence>
<comment type="caution">
    <text evidence="11">The sequence shown here is derived from an EMBL/GenBank/DDBJ whole genome shotgun (WGS) entry which is preliminary data.</text>
</comment>
<accession>A0A549SNK1</accession>
<comment type="subcellular location">
    <subcellularLocation>
        <location evidence="1 9">Cell membrane</location>
        <topology evidence="1 9">Multi-pass membrane protein</topology>
    </subcellularLocation>
</comment>
<feature type="domain" description="ABC transmembrane type-1" evidence="10">
    <location>
        <begin position="98"/>
        <end position="287"/>
    </location>
</feature>
<keyword evidence="8 9" id="KW-0472">Membrane</keyword>